<evidence type="ECO:0000259" key="1">
    <source>
        <dbReference type="Pfam" id="PF00561"/>
    </source>
</evidence>
<feature type="domain" description="AB hydrolase-1" evidence="1">
    <location>
        <begin position="19"/>
        <end position="256"/>
    </location>
</feature>
<name>A0A1F6DCW5_9BACT</name>
<accession>A0A1F6DCW5</accession>
<dbReference type="PANTHER" id="PTHR43689:SF8">
    <property type="entry name" value="ALPHA_BETA-HYDROLASES SUPERFAMILY PROTEIN"/>
    <property type="match status" value="1"/>
</dbReference>
<dbReference type="AlphaFoldDB" id="A0A1F6DCW5"/>
<dbReference type="EMBL" id="MFLA01000022">
    <property type="protein sequence ID" value="OGG59235.1"/>
    <property type="molecule type" value="Genomic_DNA"/>
</dbReference>
<evidence type="ECO:0000313" key="3">
    <source>
        <dbReference type="Proteomes" id="UP000176377"/>
    </source>
</evidence>
<dbReference type="Pfam" id="PF00561">
    <property type="entry name" value="Abhydrolase_1"/>
    <property type="match status" value="1"/>
</dbReference>
<evidence type="ECO:0000313" key="2">
    <source>
        <dbReference type="EMBL" id="OGG59235.1"/>
    </source>
</evidence>
<dbReference type="InterPro" id="IPR029058">
    <property type="entry name" value="AB_hydrolase_fold"/>
</dbReference>
<protein>
    <recommendedName>
        <fullName evidence="1">AB hydrolase-1 domain-containing protein</fullName>
    </recommendedName>
</protein>
<dbReference type="PRINTS" id="PR00111">
    <property type="entry name" value="ABHYDROLASE"/>
</dbReference>
<dbReference type="PRINTS" id="PR00412">
    <property type="entry name" value="EPOXHYDRLASE"/>
</dbReference>
<proteinExistence type="predicted"/>
<dbReference type="GO" id="GO:0003824">
    <property type="term" value="F:catalytic activity"/>
    <property type="evidence" value="ECO:0007669"/>
    <property type="project" value="InterPro"/>
</dbReference>
<comment type="caution">
    <text evidence="2">The sequence shown here is derived from an EMBL/GenBank/DDBJ whole genome shotgun (WGS) entry which is preliminary data.</text>
</comment>
<dbReference type="InterPro" id="IPR000639">
    <property type="entry name" value="Epox_hydrolase-like"/>
</dbReference>
<dbReference type="Proteomes" id="UP000176377">
    <property type="component" value="Unassembled WGS sequence"/>
</dbReference>
<organism evidence="2 3">
    <name type="scientific">Candidatus Kaiserbacteria bacterium RIFCSPHIGHO2_01_FULL_56_24</name>
    <dbReference type="NCBI Taxonomy" id="1798487"/>
    <lineage>
        <taxon>Bacteria</taxon>
        <taxon>Candidatus Kaiseribacteriota</taxon>
    </lineage>
</organism>
<sequence length="274" mass="30624">MEVIGGLRTHFLVAGAGEPLLLVHGIGSSVITWRYNIETLAQHFRVYAVDLIGHGMTEKPHDKRRYTIDEAVWFLGAFCDAQGLGRVCMLGRSMGGLLTLAFALRYPERIRRAVISGSGGLGREVGFPLRLASIPLLGSVLATPTRLAVQRSWDWMFYDTRKVPQELVEEDYRNQNIPGNKKALLTMARWGLALSGQRQRVVLAEQLHAIETLVLVLAGKEDRVIPVVHAQRAAALLPNAELHLFDQCGHFPQIEKKDEFHDVVLRFLVDEEAT</sequence>
<dbReference type="SUPFAM" id="SSF53474">
    <property type="entry name" value="alpha/beta-Hydrolases"/>
    <property type="match status" value="1"/>
</dbReference>
<dbReference type="InterPro" id="IPR000073">
    <property type="entry name" value="AB_hydrolase_1"/>
</dbReference>
<dbReference type="PANTHER" id="PTHR43689">
    <property type="entry name" value="HYDROLASE"/>
    <property type="match status" value="1"/>
</dbReference>
<reference evidence="2 3" key="1">
    <citation type="journal article" date="2016" name="Nat. Commun.">
        <title>Thousands of microbial genomes shed light on interconnected biogeochemical processes in an aquifer system.</title>
        <authorList>
            <person name="Anantharaman K."/>
            <person name="Brown C.T."/>
            <person name="Hug L.A."/>
            <person name="Sharon I."/>
            <person name="Castelle C.J."/>
            <person name="Probst A.J."/>
            <person name="Thomas B.C."/>
            <person name="Singh A."/>
            <person name="Wilkins M.J."/>
            <person name="Karaoz U."/>
            <person name="Brodie E.L."/>
            <person name="Williams K.H."/>
            <person name="Hubbard S.S."/>
            <person name="Banfield J.F."/>
        </authorList>
    </citation>
    <scope>NUCLEOTIDE SEQUENCE [LARGE SCALE GENOMIC DNA]</scope>
</reference>
<dbReference type="Gene3D" id="3.40.50.1820">
    <property type="entry name" value="alpha/beta hydrolase"/>
    <property type="match status" value="1"/>
</dbReference>
<gene>
    <name evidence="2" type="ORF">A2765_03360</name>
</gene>